<gene>
    <name evidence="7" type="ORF">SAMN05660691_01877</name>
</gene>
<evidence type="ECO:0000256" key="4">
    <source>
        <dbReference type="ARBA" id="ARBA00022807"/>
    </source>
</evidence>
<dbReference type="AlphaFoldDB" id="A0A1H6LNN9"/>
<dbReference type="EMBL" id="FNXF01000005">
    <property type="protein sequence ID" value="SEH86351.1"/>
    <property type="molecule type" value="Genomic_DNA"/>
</dbReference>
<dbReference type="Pfam" id="PF00877">
    <property type="entry name" value="NLPC_P60"/>
    <property type="match status" value="1"/>
</dbReference>
<sequence length="458" mass="50819">MRKLLLLLCCWCSATVAAFAEEQFSTDVPLLRQEQLNSTFWQTKLSGADKLLLSTEEIAGRNQQTFNQQSEMQLLQNLPTHYSKAELTAILQAVSSVPEAPRFYADGSEVTPKQWQGYTALLAQKQLKPQTAIQFGLVVKRTALRAFPTDDRVFNAQLNTDLDRFAETALFVADAVAVLHQSLDKQWLLVRSFNYTGWVKAADIAIGSKEQVFAYTAKAPFLITTGAKVRTAYNPEVAAVSELQLDMGIRLPQLSAAETGFNVHGQNPAASYIVQLPLRRNDGSLAFTPALIPRSEDMHQGYLPFTVSNIVAQAFKFLGERYGWGHDYNGRDCTGFIGEIFRSFGFLMPRNSGQQGNGTYGRNIRFDSHSSKDDKLTAIQQAQVGDLLYFPGHVSLYLGMLDEQPFMIHDVNTLVYPTADGGLYVGTLNGVVVTPLLPLHANPEQSYLDALYAIKSLR</sequence>
<feature type="domain" description="NlpC/P60" evidence="6">
    <location>
        <begin position="304"/>
        <end position="435"/>
    </location>
</feature>
<dbReference type="SUPFAM" id="SSF54001">
    <property type="entry name" value="Cysteine proteinases"/>
    <property type="match status" value="1"/>
</dbReference>
<organism evidence="7 8">
    <name type="scientific">Rheinheimera pacifica</name>
    <dbReference type="NCBI Taxonomy" id="173990"/>
    <lineage>
        <taxon>Bacteria</taxon>
        <taxon>Pseudomonadati</taxon>
        <taxon>Pseudomonadota</taxon>
        <taxon>Gammaproteobacteria</taxon>
        <taxon>Chromatiales</taxon>
        <taxon>Chromatiaceae</taxon>
        <taxon>Rheinheimera</taxon>
    </lineage>
</organism>
<proteinExistence type="inferred from homology"/>
<dbReference type="GO" id="GO:0008234">
    <property type="term" value="F:cysteine-type peptidase activity"/>
    <property type="evidence" value="ECO:0007669"/>
    <property type="project" value="UniProtKB-KW"/>
</dbReference>
<dbReference type="InterPro" id="IPR039439">
    <property type="entry name" value="SH3b1_dom"/>
</dbReference>
<keyword evidence="4" id="KW-0788">Thiol protease</keyword>
<dbReference type="Pfam" id="PF12913">
    <property type="entry name" value="SH3_6"/>
    <property type="match status" value="1"/>
</dbReference>
<keyword evidence="3" id="KW-0378">Hydrolase</keyword>
<accession>A0A1H6LNN9</accession>
<keyword evidence="5" id="KW-0732">Signal</keyword>
<evidence type="ECO:0000256" key="5">
    <source>
        <dbReference type="SAM" id="SignalP"/>
    </source>
</evidence>
<protein>
    <submittedName>
        <fullName evidence="7">SH3 domain (SH3b1 type)</fullName>
    </submittedName>
</protein>
<evidence type="ECO:0000256" key="3">
    <source>
        <dbReference type="ARBA" id="ARBA00022801"/>
    </source>
</evidence>
<dbReference type="PIRSF" id="PIRSF019015">
    <property type="entry name" value="P60_peptidase_YkfC"/>
    <property type="match status" value="1"/>
</dbReference>
<name>A0A1H6LNN9_9GAMM</name>
<dbReference type="PANTHER" id="PTHR47053">
    <property type="entry name" value="MUREIN DD-ENDOPEPTIDASE MEPH-RELATED"/>
    <property type="match status" value="1"/>
</dbReference>
<dbReference type="RefSeq" id="WP_092792605.1">
    <property type="nucleotide sequence ID" value="NZ_FNXF01000005.1"/>
</dbReference>
<feature type="chain" id="PRO_5011725792" evidence="5">
    <location>
        <begin position="21"/>
        <end position="458"/>
    </location>
</feature>
<evidence type="ECO:0000313" key="7">
    <source>
        <dbReference type="EMBL" id="SEH86351.1"/>
    </source>
</evidence>
<dbReference type="PANTHER" id="PTHR47053:SF1">
    <property type="entry name" value="MUREIN DD-ENDOPEPTIDASE MEPH-RELATED"/>
    <property type="match status" value="1"/>
</dbReference>
<evidence type="ECO:0000259" key="6">
    <source>
        <dbReference type="PROSITE" id="PS51935"/>
    </source>
</evidence>
<feature type="signal peptide" evidence="5">
    <location>
        <begin position="1"/>
        <end position="20"/>
    </location>
</feature>
<dbReference type="STRING" id="173990.SAMN05660691_01877"/>
<keyword evidence="8" id="KW-1185">Reference proteome</keyword>
<dbReference type="PROSITE" id="PS51935">
    <property type="entry name" value="NLPC_P60"/>
    <property type="match status" value="1"/>
</dbReference>
<dbReference type="OrthoDB" id="9808890at2"/>
<comment type="similarity">
    <text evidence="1">Belongs to the peptidase C40 family.</text>
</comment>
<dbReference type="InterPro" id="IPR027017">
    <property type="entry name" value="P60_peptidase_YkfC"/>
</dbReference>
<dbReference type="Gene3D" id="3.90.1720.10">
    <property type="entry name" value="endopeptidase domain like (from Nostoc punctiforme)"/>
    <property type="match status" value="1"/>
</dbReference>
<keyword evidence="2" id="KW-0645">Protease</keyword>
<dbReference type="InterPro" id="IPR038765">
    <property type="entry name" value="Papain-like_cys_pep_sf"/>
</dbReference>
<dbReference type="Proteomes" id="UP000199371">
    <property type="component" value="Unassembled WGS sequence"/>
</dbReference>
<dbReference type="GO" id="GO:0006508">
    <property type="term" value="P:proteolysis"/>
    <property type="evidence" value="ECO:0007669"/>
    <property type="project" value="UniProtKB-KW"/>
</dbReference>
<evidence type="ECO:0000256" key="1">
    <source>
        <dbReference type="ARBA" id="ARBA00007074"/>
    </source>
</evidence>
<reference evidence="8" key="1">
    <citation type="submission" date="2016-10" db="EMBL/GenBank/DDBJ databases">
        <authorList>
            <person name="Varghese N."/>
            <person name="Submissions S."/>
        </authorList>
    </citation>
    <scope>NUCLEOTIDE SEQUENCE [LARGE SCALE GENOMIC DNA]</scope>
    <source>
        <strain evidence="8">DSM 17616</strain>
    </source>
</reference>
<dbReference type="InterPro" id="IPR000064">
    <property type="entry name" value="NLP_P60_dom"/>
</dbReference>
<evidence type="ECO:0000313" key="8">
    <source>
        <dbReference type="Proteomes" id="UP000199371"/>
    </source>
</evidence>
<evidence type="ECO:0000256" key="2">
    <source>
        <dbReference type="ARBA" id="ARBA00022670"/>
    </source>
</evidence>
<dbReference type="InterPro" id="IPR051202">
    <property type="entry name" value="Peptidase_C40"/>
</dbReference>